<dbReference type="GO" id="GO:0003677">
    <property type="term" value="F:DNA binding"/>
    <property type="evidence" value="ECO:0007669"/>
    <property type="project" value="UniProtKB-KW"/>
</dbReference>
<keyword evidence="4" id="KW-0804">Transcription</keyword>
<dbReference type="Gene3D" id="2.40.330.10">
    <property type="entry name" value="DNA-binding pseudobarrel domain"/>
    <property type="match status" value="1"/>
</dbReference>
<keyword evidence="6" id="KW-0472">Membrane</keyword>
<evidence type="ECO:0000256" key="5">
    <source>
        <dbReference type="ARBA" id="ARBA00023242"/>
    </source>
</evidence>
<evidence type="ECO:0000313" key="8">
    <source>
        <dbReference type="Proteomes" id="UP000006591"/>
    </source>
</evidence>
<evidence type="ECO:0000256" key="3">
    <source>
        <dbReference type="ARBA" id="ARBA00023125"/>
    </source>
</evidence>
<dbReference type="EnsemblPlants" id="ONIVA11G18290.1">
    <property type="protein sequence ID" value="ONIVA11G18290.1"/>
    <property type="gene ID" value="ONIVA11G18290"/>
</dbReference>
<protein>
    <recommendedName>
        <fullName evidence="9">TF-B3 domain-containing protein</fullName>
    </recommendedName>
</protein>
<reference evidence="7" key="2">
    <citation type="submission" date="2018-04" db="EMBL/GenBank/DDBJ databases">
        <title>OnivRS2 (Oryza nivara Reference Sequence Version 2).</title>
        <authorList>
            <person name="Zhang J."/>
            <person name="Kudrna D."/>
            <person name="Lee S."/>
            <person name="Talag J."/>
            <person name="Rajasekar S."/>
            <person name="Welchert J."/>
            <person name="Hsing Y.-I."/>
            <person name="Wing R.A."/>
        </authorList>
    </citation>
    <scope>NUCLEOTIDE SEQUENCE [LARGE SCALE GENOMIC DNA]</scope>
    <source>
        <strain evidence="7">SL10</strain>
    </source>
</reference>
<keyword evidence="8" id="KW-1185">Reference proteome</keyword>
<sequence length="157" mass="18240">MNHRSVQTSIFLFFTLYILVPFANIAYQLQSIFDRTTKREFKDLCFCAKNVEATSDIKNYIKDIEQFLSHSSKFYIVTINTTFIEQDRIKYIQPLMEGKKTINIQVQTAGNDSATMVLHVSTDGRCSLKKGWTNFAVQNNIHLQSICIFHFYKPAHI</sequence>
<evidence type="ECO:0000313" key="7">
    <source>
        <dbReference type="EnsemblPlants" id="ONIVA11G18290.1"/>
    </source>
</evidence>
<dbReference type="InterPro" id="IPR015300">
    <property type="entry name" value="DNA-bd_pseudobarrel_sf"/>
</dbReference>
<evidence type="ECO:0008006" key="9">
    <source>
        <dbReference type="Google" id="ProtNLM"/>
    </source>
</evidence>
<proteinExistence type="predicted"/>
<keyword evidence="2" id="KW-0805">Transcription regulation</keyword>
<evidence type="ECO:0000256" key="6">
    <source>
        <dbReference type="SAM" id="Phobius"/>
    </source>
</evidence>
<keyword evidence="5" id="KW-0539">Nucleus</keyword>
<keyword evidence="6" id="KW-0812">Transmembrane</keyword>
<dbReference type="HOGENOM" id="CLU_1818920_0_0_1"/>
<evidence type="ECO:0000256" key="4">
    <source>
        <dbReference type="ARBA" id="ARBA00023163"/>
    </source>
</evidence>
<dbReference type="Proteomes" id="UP000006591">
    <property type="component" value="Chromosome 11"/>
</dbReference>
<name>A0A0E0J3T6_ORYNI</name>
<keyword evidence="6" id="KW-1133">Transmembrane helix</keyword>
<accession>A0A0E0J3T6</accession>
<keyword evidence="3" id="KW-0238">DNA-binding</keyword>
<dbReference type="GO" id="GO:0005634">
    <property type="term" value="C:nucleus"/>
    <property type="evidence" value="ECO:0007669"/>
    <property type="project" value="UniProtKB-SubCell"/>
</dbReference>
<evidence type="ECO:0000256" key="2">
    <source>
        <dbReference type="ARBA" id="ARBA00023015"/>
    </source>
</evidence>
<organism evidence="7">
    <name type="scientific">Oryza nivara</name>
    <name type="common">Indian wild rice</name>
    <name type="synonym">Oryza sativa f. spontanea</name>
    <dbReference type="NCBI Taxonomy" id="4536"/>
    <lineage>
        <taxon>Eukaryota</taxon>
        <taxon>Viridiplantae</taxon>
        <taxon>Streptophyta</taxon>
        <taxon>Embryophyta</taxon>
        <taxon>Tracheophyta</taxon>
        <taxon>Spermatophyta</taxon>
        <taxon>Magnoliopsida</taxon>
        <taxon>Liliopsida</taxon>
        <taxon>Poales</taxon>
        <taxon>Poaceae</taxon>
        <taxon>BOP clade</taxon>
        <taxon>Oryzoideae</taxon>
        <taxon>Oryzeae</taxon>
        <taxon>Oryzinae</taxon>
        <taxon>Oryza</taxon>
    </lineage>
</organism>
<reference evidence="7" key="1">
    <citation type="submission" date="2015-04" db="UniProtKB">
        <authorList>
            <consortium name="EnsemblPlants"/>
        </authorList>
    </citation>
    <scope>IDENTIFICATION</scope>
    <source>
        <strain evidence="7">SL10</strain>
    </source>
</reference>
<dbReference type="SUPFAM" id="SSF101936">
    <property type="entry name" value="DNA-binding pseudobarrel domain"/>
    <property type="match status" value="1"/>
</dbReference>
<dbReference type="Gramene" id="ONIVA11G18290.1">
    <property type="protein sequence ID" value="ONIVA11G18290.1"/>
    <property type="gene ID" value="ONIVA11G18290"/>
</dbReference>
<evidence type="ECO:0000256" key="1">
    <source>
        <dbReference type="ARBA" id="ARBA00004123"/>
    </source>
</evidence>
<comment type="subcellular location">
    <subcellularLocation>
        <location evidence="1">Nucleus</location>
    </subcellularLocation>
</comment>
<dbReference type="AlphaFoldDB" id="A0A0E0J3T6"/>
<feature type="transmembrane region" description="Helical" evidence="6">
    <location>
        <begin position="6"/>
        <end position="29"/>
    </location>
</feature>